<accession>A0AC61R137</accession>
<dbReference type="EMBL" id="SRZB01000005">
    <property type="protein sequence ID" value="TGX99722.1"/>
    <property type="molecule type" value="Genomic_DNA"/>
</dbReference>
<evidence type="ECO:0000313" key="1">
    <source>
        <dbReference type="EMBL" id="TGX99722.1"/>
    </source>
</evidence>
<protein>
    <submittedName>
        <fullName evidence="1">N-acetylmuramoyl-L-alanine amidase</fullName>
    </submittedName>
</protein>
<organism evidence="1 2">
    <name type="scientific">Hominisplanchenecus murintestinalis</name>
    <dbReference type="NCBI Taxonomy" id="2941517"/>
    <lineage>
        <taxon>Bacteria</taxon>
        <taxon>Bacillati</taxon>
        <taxon>Bacillota</taxon>
        <taxon>Clostridia</taxon>
        <taxon>Lachnospirales</taxon>
        <taxon>Lachnospiraceae</taxon>
        <taxon>Hominisplanchenecus</taxon>
    </lineage>
</organism>
<sequence>MREKKMETVMGIMLLAAALLLATGGVKQAASQRAQDAGRTVVVDPGHGGDDPGKVGVNGEREKDVNLAVAKKLKELLESKGFAVVMTREDENGLYAADAVNKKQDDMRKRCDIIDGANAALTVSIHQNSYHQESVKGPQVFYYKNSAEAEALAGYIQESLNTGLSVERPREMKANDTYYLLKRTKIPTVIVECGFLSNHEEAGKLVTEEYQQKVAEAVCEGIQGYLKGGAAGM</sequence>
<name>A0AC61R137_9FIRM</name>
<proteinExistence type="predicted"/>
<comment type="caution">
    <text evidence="1">The sequence shown here is derived from an EMBL/GenBank/DDBJ whole genome shotgun (WGS) entry which is preliminary data.</text>
</comment>
<keyword evidence="2" id="KW-1185">Reference proteome</keyword>
<gene>
    <name evidence="1" type="ORF">E5357_04380</name>
</gene>
<evidence type="ECO:0000313" key="2">
    <source>
        <dbReference type="Proteomes" id="UP000307720"/>
    </source>
</evidence>
<dbReference type="Proteomes" id="UP000307720">
    <property type="component" value="Unassembled WGS sequence"/>
</dbReference>
<reference evidence="1" key="1">
    <citation type="submission" date="2019-04" db="EMBL/GenBank/DDBJ databases">
        <title>Microbes associate with the intestines of laboratory mice.</title>
        <authorList>
            <person name="Navarre W."/>
            <person name="Wong E."/>
            <person name="Huang K."/>
            <person name="Tropini C."/>
            <person name="Ng K."/>
            <person name="Yu B."/>
        </authorList>
    </citation>
    <scope>NUCLEOTIDE SEQUENCE</scope>
    <source>
        <strain evidence="1">NM72_1-8</strain>
    </source>
</reference>